<dbReference type="RefSeq" id="WP_072949547.1">
    <property type="nucleotide sequence ID" value="NZ_FRCT01000004.1"/>
</dbReference>
<reference evidence="2 3" key="1">
    <citation type="submission" date="2016-11" db="EMBL/GenBank/DDBJ databases">
        <authorList>
            <person name="Jaros S."/>
            <person name="Januszkiewicz K."/>
            <person name="Wedrychowicz H."/>
        </authorList>
    </citation>
    <scope>NUCLEOTIDE SEQUENCE [LARGE SCALE GENOMIC DNA]</scope>
    <source>
        <strain evidence="2 3">Y1</strain>
    </source>
</reference>
<name>A0A1M7I9V7_RUMFL</name>
<feature type="signal peptide" evidence="1">
    <location>
        <begin position="1"/>
        <end position="26"/>
    </location>
</feature>
<evidence type="ECO:0000313" key="3">
    <source>
        <dbReference type="Proteomes" id="UP000184394"/>
    </source>
</evidence>
<keyword evidence="2" id="KW-0167">Capsid protein</keyword>
<dbReference type="OrthoDB" id="1813971at2"/>
<accession>A0A1M7I9V7</accession>
<keyword evidence="2" id="KW-0946">Virion</keyword>
<gene>
    <name evidence="2" type="ORF">SAMN04487860_1044</name>
</gene>
<sequence>MSNRRILKKMFSFTTAALTCTNLMFAGNCGQLFSQEGFTVFAAETENTGISIDKTYLKVGEALKINNPTGSMIRCLADGSEVDPESFVLTEEFYEKWIEVQEFDGEGYETVDKVYFSKLPVIYINTDDGQVPAFKKDAKSGEMFIQNNEDTAEPIYNGKMTMQGRGNTTWGWEKKPYKIKLDKKTDFYGMGKSKKWCLLANYQDESLLRNTTASKLSKELGLTTMETVWTDVVINGEYVGNYQLCEQVGIEEARVDIFDWEGEAKDAASAIAKKEKIKGDKKDELTDMMTEDMSWIKEGGTVTFDGKEYLVSDYYDFESDISGGYLFESSEEYDEESKFMTDSGLKVMLKSPEFLASNDAMMSYVQDYWQNFENAYRSEDGYTEIDGKMTHYTELADFDSMVSYWLLMEIMGNDDSRYKSRYIYKPHDSLLKFGPPWDFDTGAGSIIVSQEISSNATGWKVSQFEDPQNFYREFLDDPLFISAATDRYWQIRPYLEDVIKENGALERDSEYLYESGMADSALWDRNNQWPGYGRGYIADRDLFISYMRERIAWLDEQFSSDDALLASTYNENSASPYIRSDAVNISTPNAVDDTISASAPADAVIKPEKDLIMQIAVNDPQTTSLKVYVNGLYYDTFALSNGSVRFELPADKLSQAAEKKNVISFIGKDKDNNTTVRNFTTVKQSEYAAEPVPEFKSQSIVLSRQISFNFYLDITSLTEEEKNNSYMEFNINGKTYTDAFDADFMSCDEKYYGFTCSPDSFAISNRITAVYHYGDNKTITNTFSVSDYINTIIRNTYNRYNERIISIIRSLLGLRNYFCPPRQNNSIFRTWY</sequence>
<evidence type="ECO:0000313" key="2">
    <source>
        <dbReference type="EMBL" id="SHM37561.1"/>
    </source>
</evidence>
<feature type="chain" id="PRO_5038728739" evidence="1">
    <location>
        <begin position="27"/>
        <end position="832"/>
    </location>
</feature>
<dbReference type="AlphaFoldDB" id="A0A1M7I9V7"/>
<protein>
    <submittedName>
        <fullName evidence="2">Spore coat protein CotH</fullName>
    </submittedName>
</protein>
<keyword evidence="1" id="KW-0732">Signal</keyword>
<dbReference type="Pfam" id="PF08757">
    <property type="entry name" value="CotH"/>
    <property type="match status" value="1"/>
</dbReference>
<organism evidence="2 3">
    <name type="scientific">Ruminococcus flavefaciens</name>
    <dbReference type="NCBI Taxonomy" id="1265"/>
    <lineage>
        <taxon>Bacteria</taxon>
        <taxon>Bacillati</taxon>
        <taxon>Bacillota</taxon>
        <taxon>Clostridia</taxon>
        <taxon>Eubacteriales</taxon>
        <taxon>Oscillospiraceae</taxon>
        <taxon>Ruminococcus</taxon>
    </lineage>
</organism>
<proteinExistence type="predicted"/>
<evidence type="ECO:0000256" key="1">
    <source>
        <dbReference type="SAM" id="SignalP"/>
    </source>
</evidence>
<dbReference type="EMBL" id="FRCT01000004">
    <property type="protein sequence ID" value="SHM37561.1"/>
    <property type="molecule type" value="Genomic_DNA"/>
</dbReference>
<dbReference type="Proteomes" id="UP000184394">
    <property type="component" value="Unassembled WGS sequence"/>
</dbReference>
<dbReference type="InterPro" id="IPR014867">
    <property type="entry name" value="Spore_coat_CotH_CotH2/3/7"/>
</dbReference>